<feature type="compositionally biased region" description="Low complexity" evidence="1">
    <location>
        <begin position="60"/>
        <end position="70"/>
    </location>
</feature>
<dbReference type="SMART" id="SM00594">
    <property type="entry name" value="UAS"/>
    <property type="match status" value="1"/>
</dbReference>
<proteinExistence type="predicted"/>
<dbReference type="Pfam" id="PF14555">
    <property type="entry name" value="UBA_4"/>
    <property type="match status" value="1"/>
</dbReference>
<name>A0A8J4YBG8_CHIOP</name>
<evidence type="ECO:0000313" key="3">
    <source>
        <dbReference type="EMBL" id="KAG0720696.1"/>
    </source>
</evidence>
<dbReference type="AlphaFoldDB" id="A0A8J4YBG8"/>
<dbReference type="EMBL" id="JACEEZ010012423">
    <property type="protein sequence ID" value="KAG0720696.1"/>
    <property type="molecule type" value="Genomic_DNA"/>
</dbReference>
<dbReference type="Gene3D" id="3.40.30.10">
    <property type="entry name" value="Glutaredoxin"/>
    <property type="match status" value="1"/>
</dbReference>
<keyword evidence="4" id="KW-1185">Reference proteome</keyword>
<dbReference type="Pfam" id="PF21021">
    <property type="entry name" value="FAF1"/>
    <property type="match status" value="1"/>
</dbReference>
<dbReference type="SUPFAM" id="SSF52833">
    <property type="entry name" value="Thioredoxin-like"/>
    <property type="match status" value="1"/>
</dbReference>
<dbReference type="Gene3D" id="1.10.8.10">
    <property type="entry name" value="DNA helicase RuvA subunit, C-terminal domain"/>
    <property type="match status" value="1"/>
</dbReference>
<dbReference type="InterPro" id="IPR006577">
    <property type="entry name" value="UAS"/>
</dbReference>
<gene>
    <name evidence="3" type="primary">FAF2</name>
    <name evidence="3" type="ORF">GWK47_047980</name>
</gene>
<dbReference type="PANTHER" id="PTHR23322:SF1">
    <property type="entry name" value="FAS-ASSOCIATED FACTOR 2"/>
    <property type="match status" value="1"/>
</dbReference>
<dbReference type="PANTHER" id="PTHR23322">
    <property type="entry name" value="FAS-ASSOCIATED PROTEIN"/>
    <property type="match status" value="1"/>
</dbReference>
<dbReference type="Proteomes" id="UP000770661">
    <property type="component" value="Unassembled WGS sequence"/>
</dbReference>
<feature type="domain" description="UAS" evidence="2">
    <location>
        <begin position="197"/>
        <end position="298"/>
    </location>
</feature>
<evidence type="ECO:0000259" key="2">
    <source>
        <dbReference type="SMART" id="SM00594"/>
    </source>
</evidence>
<evidence type="ECO:0000256" key="1">
    <source>
        <dbReference type="SAM" id="MobiDB-lite"/>
    </source>
</evidence>
<feature type="compositionally biased region" description="Pro residues" evidence="1">
    <location>
        <begin position="94"/>
        <end position="103"/>
    </location>
</feature>
<dbReference type="InterPro" id="IPR036249">
    <property type="entry name" value="Thioredoxin-like_sf"/>
</dbReference>
<feature type="region of interest" description="Disordered" evidence="1">
    <location>
        <begin position="60"/>
        <end position="122"/>
    </location>
</feature>
<organism evidence="3 4">
    <name type="scientific">Chionoecetes opilio</name>
    <name type="common">Atlantic snow crab</name>
    <name type="synonym">Cancer opilio</name>
    <dbReference type="NCBI Taxonomy" id="41210"/>
    <lineage>
        <taxon>Eukaryota</taxon>
        <taxon>Metazoa</taxon>
        <taxon>Ecdysozoa</taxon>
        <taxon>Arthropoda</taxon>
        <taxon>Crustacea</taxon>
        <taxon>Multicrustacea</taxon>
        <taxon>Malacostraca</taxon>
        <taxon>Eumalacostraca</taxon>
        <taxon>Eucarida</taxon>
        <taxon>Decapoda</taxon>
        <taxon>Pleocyemata</taxon>
        <taxon>Brachyura</taxon>
        <taxon>Eubrachyura</taxon>
        <taxon>Majoidea</taxon>
        <taxon>Majidae</taxon>
        <taxon>Chionoecetes</taxon>
    </lineage>
</organism>
<dbReference type="OrthoDB" id="1026733at2759"/>
<sequence>MADRVVSQELTEKIVQFQEVTGTEDMEAAWRQLERHGWDLVAAVQDHLTVNDSTTFKAAAAKKGSSSMEGDSGGGATPPMAAPEGVPGPSSPSGSPPSPPPPGGSTERQATPGVHQATTTASHAGIVRRGVRSLLPPLSGWGLLGWGYYLMTLPLRLTLTSLSSILLFLYRIVYPYPRRLSPHHIPTVTDPLEDVLRFIREYEAEYGTHHPAFFQGSYSQALSHAKTELKFLLVYLHCADHQDTPFFCRTMLSDATLIEYINTMVFWGCSVTSSEGYRVSQAMRENSYPFLAVVVLRTAA</sequence>
<dbReference type="GO" id="GO:0036503">
    <property type="term" value="P:ERAD pathway"/>
    <property type="evidence" value="ECO:0007669"/>
    <property type="project" value="TreeGrafter"/>
</dbReference>
<accession>A0A8J4YBG8</accession>
<dbReference type="InterPro" id="IPR050730">
    <property type="entry name" value="UBX_domain-protein"/>
</dbReference>
<dbReference type="GO" id="GO:0005783">
    <property type="term" value="C:endoplasmic reticulum"/>
    <property type="evidence" value="ECO:0007669"/>
    <property type="project" value="TreeGrafter"/>
</dbReference>
<dbReference type="InterPro" id="IPR049483">
    <property type="entry name" value="FAF1_2-like_UAS"/>
</dbReference>
<evidence type="ECO:0000313" key="4">
    <source>
        <dbReference type="Proteomes" id="UP000770661"/>
    </source>
</evidence>
<dbReference type="GO" id="GO:0043130">
    <property type="term" value="F:ubiquitin binding"/>
    <property type="evidence" value="ECO:0007669"/>
    <property type="project" value="TreeGrafter"/>
</dbReference>
<protein>
    <submittedName>
        <fullName evidence="3">FAS-associated factor 2</fullName>
    </submittedName>
</protein>
<reference evidence="3" key="1">
    <citation type="submission" date="2020-07" db="EMBL/GenBank/DDBJ databases">
        <title>The High-quality genome of the commercially important snow crab, Chionoecetes opilio.</title>
        <authorList>
            <person name="Jeong J.-H."/>
            <person name="Ryu S."/>
        </authorList>
    </citation>
    <scope>NUCLEOTIDE SEQUENCE</scope>
    <source>
        <strain evidence="3">MADBK_172401_WGS</strain>
        <tissue evidence="3">Digestive gland</tissue>
    </source>
</reference>
<comment type="caution">
    <text evidence="3">The sequence shown here is derived from an EMBL/GenBank/DDBJ whole genome shotgun (WGS) entry which is preliminary data.</text>
</comment>